<dbReference type="Proteomes" id="UP000248724">
    <property type="component" value="Unassembled WGS sequence"/>
</dbReference>
<reference evidence="2 3" key="1">
    <citation type="journal article" date="2017" name="Nature">
        <title>Atmospheric trace gases support primary production in Antarctic desert surface soil.</title>
        <authorList>
            <person name="Ji M."/>
            <person name="Greening C."/>
            <person name="Vanwonterghem I."/>
            <person name="Carere C.R."/>
            <person name="Bay S.K."/>
            <person name="Steen J.A."/>
            <person name="Montgomery K."/>
            <person name="Lines T."/>
            <person name="Beardall J."/>
            <person name="van Dorst J."/>
            <person name="Snape I."/>
            <person name="Stott M.B."/>
            <person name="Hugenholtz P."/>
            <person name="Ferrari B.C."/>
        </authorList>
    </citation>
    <scope>NUCLEOTIDE SEQUENCE [LARGE SCALE GENOMIC DNA]</scope>
    <source>
        <strain evidence="2">RRmetagenome_bin12</strain>
    </source>
</reference>
<dbReference type="EMBL" id="QHBU01000082">
    <property type="protein sequence ID" value="PZR82106.1"/>
    <property type="molecule type" value="Genomic_DNA"/>
</dbReference>
<reference evidence="1 4" key="3">
    <citation type="submission" date="2020-10" db="EMBL/GenBank/DDBJ databases">
        <title>Ca. Dormibacterota MAGs.</title>
        <authorList>
            <person name="Montgomery K."/>
        </authorList>
    </citation>
    <scope>NUCLEOTIDE SEQUENCE [LARGE SCALE GENOMIC DNA]</scope>
    <source>
        <strain evidence="1">SC8812_S17_18</strain>
    </source>
</reference>
<dbReference type="Proteomes" id="UP000606991">
    <property type="component" value="Unassembled WGS sequence"/>
</dbReference>
<reference evidence="2" key="2">
    <citation type="submission" date="2018-05" db="EMBL/GenBank/DDBJ databases">
        <authorList>
            <person name="Ferrari B."/>
        </authorList>
    </citation>
    <scope>NUCLEOTIDE SEQUENCE</scope>
    <source>
        <strain evidence="2">RRmetagenome_bin12</strain>
    </source>
</reference>
<evidence type="ECO:0000313" key="1">
    <source>
        <dbReference type="EMBL" id="MBJ7595535.1"/>
    </source>
</evidence>
<comment type="caution">
    <text evidence="2">The sequence shown here is derived from an EMBL/GenBank/DDBJ whole genome shotgun (WGS) entry which is preliminary data.</text>
</comment>
<gene>
    <name evidence="2" type="ORF">DLM65_04565</name>
    <name evidence="1" type="ORF">JF886_11885</name>
</gene>
<evidence type="ECO:0000313" key="4">
    <source>
        <dbReference type="Proteomes" id="UP000606991"/>
    </source>
</evidence>
<dbReference type="EMBL" id="JAEKNS010000124">
    <property type="protein sequence ID" value="MBJ7595535.1"/>
    <property type="molecule type" value="Genomic_DNA"/>
</dbReference>
<accession>A0A2W5ZH28</accession>
<protein>
    <submittedName>
        <fullName evidence="2">Uncharacterized protein</fullName>
    </submittedName>
</protein>
<dbReference type="AlphaFoldDB" id="A0A2W5ZH28"/>
<sequence length="310" mass="32836">MSVTVMLGPVGDGAAVAAELATLHVDGPVALVTAGWEEAERNDADLDRVLGGGTRNLGLFGRRLDILDMDPGYADEVRRVRGLLTQLREVYLVQLRHALRGVDAVRQHVAAARRLSGVQLDEAIETVRALDERHATRRDALLGEFYAGYPPHERPAIVAHREAVSALLAECAALVIAGGHVGVLTDCLHICNVGALLADRPVVAWSSGAMAIGERVMLVDDHDLAGRPDEVLGAGIGVVRGVVPLPAAATHLRIDDRNHLALLARRLAPRACVLLDEADRVTFDVAGVADLSTARVVSPDGIVRSPAEAA</sequence>
<name>A0A2W5ZH28_9BACT</name>
<evidence type="ECO:0000313" key="2">
    <source>
        <dbReference type="EMBL" id="PZR82106.1"/>
    </source>
</evidence>
<organism evidence="2 3">
    <name type="scientific">Candidatus Aeolococcus gillhamiae</name>
    <dbReference type="NCBI Taxonomy" id="3127015"/>
    <lineage>
        <taxon>Bacteria</taxon>
        <taxon>Bacillati</taxon>
        <taxon>Candidatus Dormiibacterota</taxon>
        <taxon>Candidatus Dormibacteria</taxon>
        <taxon>Candidatus Aeolococcales</taxon>
        <taxon>Candidatus Aeolococcaceae</taxon>
        <taxon>Candidatus Aeolococcus</taxon>
    </lineage>
</organism>
<accession>A0A934N079</accession>
<evidence type="ECO:0000313" key="3">
    <source>
        <dbReference type="Proteomes" id="UP000248724"/>
    </source>
</evidence>
<proteinExistence type="predicted"/>
<dbReference type="RefSeq" id="WP_337312731.1">
    <property type="nucleotide sequence ID" value="NZ_JAEKNS010000124.1"/>
</dbReference>